<dbReference type="InterPro" id="IPR011059">
    <property type="entry name" value="Metal-dep_hydrolase_composite"/>
</dbReference>
<dbReference type="CDD" id="cd01298">
    <property type="entry name" value="ATZ_TRZ_like"/>
    <property type="match status" value="1"/>
</dbReference>
<dbReference type="GO" id="GO:0090614">
    <property type="term" value="F:5'-methylthioadenosine deaminase activity"/>
    <property type="evidence" value="ECO:0007669"/>
    <property type="project" value="UniProtKB-EC"/>
</dbReference>
<protein>
    <submittedName>
        <fullName evidence="3">5-methylthioadenosine/S-adenosylhomocysteine deaminase</fullName>
        <ecNumber evidence="3">3.5.4.28</ecNumber>
        <ecNumber evidence="3">3.5.4.31</ecNumber>
    </submittedName>
</protein>
<comment type="caution">
    <text evidence="3">The sequence shown here is derived from an EMBL/GenBank/DDBJ whole genome shotgun (WGS) entry which is preliminary data.</text>
</comment>
<dbReference type="SUPFAM" id="SSF51338">
    <property type="entry name" value="Composite domain of metallo-dependent hydrolases"/>
    <property type="match status" value="1"/>
</dbReference>
<dbReference type="Pfam" id="PF01979">
    <property type="entry name" value="Amidohydro_1"/>
    <property type="match status" value="1"/>
</dbReference>
<dbReference type="InterPro" id="IPR050287">
    <property type="entry name" value="MTA/SAH_deaminase"/>
</dbReference>
<evidence type="ECO:0000259" key="2">
    <source>
        <dbReference type="Pfam" id="PF01979"/>
    </source>
</evidence>
<dbReference type="PANTHER" id="PTHR43794:SF11">
    <property type="entry name" value="AMIDOHYDROLASE-RELATED DOMAIN-CONTAINING PROTEIN"/>
    <property type="match status" value="1"/>
</dbReference>
<sequence>MLKLFKPRLLYCAGKFLEGYAAAVVDGQIKETGPYEALKEKYPNAAVIDWPDDVLIPGTVNAHNHSFQSLLRGIAVDRPFLEWRDQSLYKFSPYLKAKDVYTGAVFAFGEMMKYGVTTVCDYFYVHNEGVESDEAIIQAAKDVGIRLVLARTMYDWDGAPAGYVETIADAVNNVRALAKKYQADPMTTIVPAPHSLHAASVEMVQAGHRLAQELDTCFHIHVAEEPFEVDQVKKEHGIRPVELLKKIGVMDDQRMVAIHCVWLNDEEKKLMGENKAQLVYCPSSNMFLADGVTDIPALMDNGVRIGLGSDGACSNNRISVFEEMRMCAMLQKVHQLNGLAVNYQQVFDMGTKDGADLLQLPVGRIEAGCQADFVGLNLKDISLQPIFQSKEQILPNIVYAMQPNAIAHVVVDGKVTVDNGKILTIPEDRIVSNVQTLMNRLEDQLS</sequence>
<dbReference type="InterPro" id="IPR032466">
    <property type="entry name" value="Metal_Hydrolase"/>
</dbReference>
<dbReference type="SUPFAM" id="SSF51556">
    <property type="entry name" value="Metallo-dependent hydrolases"/>
    <property type="match status" value="1"/>
</dbReference>
<feature type="domain" description="Amidohydrolase-related" evidence="2">
    <location>
        <begin position="54"/>
        <end position="415"/>
    </location>
</feature>
<dbReference type="Proteomes" id="UP000823201">
    <property type="component" value="Unassembled WGS sequence"/>
</dbReference>
<name>A0ABS2Q8L5_9BACL</name>
<dbReference type="RefSeq" id="WP_415641058.1">
    <property type="nucleotide sequence ID" value="NZ_CBCRXA010000018.1"/>
</dbReference>
<evidence type="ECO:0000313" key="4">
    <source>
        <dbReference type="Proteomes" id="UP000823201"/>
    </source>
</evidence>
<dbReference type="EC" id="3.5.4.31" evidence="3"/>
<dbReference type="InterPro" id="IPR006680">
    <property type="entry name" value="Amidohydro-rel"/>
</dbReference>
<organism evidence="3 4">
    <name type="scientific">Sporolactobacillus spathodeae</name>
    <dbReference type="NCBI Taxonomy" id="1465502"/>
    <lineage>
        <taxon>Bacteria</taxon>
        <taxon>Bacillati</taxon>
        <taxon>Bacillota</taxon>
        <taxon>Bacilli</taxon>
        <taxon>Bacillales</taxon>
        <taxon>Sporolactobacillaceae</taxon>
        <taxon>Sporolactobacillus</taxon>
    </lineage>
</organism>
<dbReference type="EMBL" id="JAFBEV010000012">
    <property type="protein sequence ID" value="MBM7658132.1"/>
    <property type="molecule type" value="Genomic_DNA"/>
</dbReference>
<evidence type="ECO:0000256" key="1">
    <source>
        <dbReference type="ARBA" id="ARBA00022801"/>
    </source>
</evidence>
<proteinExistence type="predicted"/>
<dbReference type="Gene3D" id="2.30.40.10">
    <property type="entry name" value="Urease, subunit C, domain 1"/>
    <property type="match status" value="1"/>
</dbReference>
<dbReference type="GO" id="GO:0050270">
    <property type="term" value="F:S-adenosylhomocysteine deaminase activity"/>
    <property type="evidence" value="ECO:0007669"/>
    <property type="project" value="UniProtKB-EC"/>
</dbReference>
<keyword evidence="4" id="KW-1185">Reference proteome</keyword>
<dbReference type="Gene3D" id="3.20.20.140">
    <property type="entry name" value="Metal-dependent hydrolases"/>
    <property type="match status" value="1"/>
</dbReference>
<accession>A0ABS2Q8L5</accession>
<evidence type="ECO:0000313" key="3">
    <source>
        <dbReference type="EMBL" id="MBM7658132.1"/>
    </source>
</evidence>
<dbReference type="PANTHER" id="PTHR43794">
    <property type="entry name" value="AMINOHYDROLASE SSNA-RELATED"/>
    <property type="match status" value="1"/>
</dbReference>
<dbReference type="EC" id="3.5.4.28" evidence="3"/>
<keyword evidence="1 3" id="KW-0378">Hydrolase</keyword>
<gene>
    <name evidence="3" type="ORF">JOC27_001585</name>
</gene>
<reference evidence="3 4" key="1">
    <citation type="submission" date="2021-01" db="EMBL/GenBank/DDBJ databases">
        <title>Genomic Encyclopedia of Type Strains, Phase IV (KMG-IV): sequencing the most valuable type-strain genomes for metagenomic binning, comparative biology and taxonomic classification.</title>
        <authorList>
            <person name="Goeker M."/>
        </authorList>
    </citation>
    <scope>NUCLEOTIDE SEQUENCE [LARGE SCALE GENOMIC DNA]</scope>
    <source>
        <strain evidence="3 4">DSM 100968</strain>
    </source>
</reference>